<name>A0ABW5PWF6_9BACI</name>
<feature type="transmembrane region" description="Helical" evidence="1">
    <location>
        <begin position="43"/>
        <end position="63"/>
    </location>
</feature>
<evidence type="ECO:0000313" key="2">
    <source>
        <dbReference type="EMBL" id="MFD2627687.1"/>
    </source>
</evidence>
<accession>A0ABW5PWF6</accession>
<keyword evidence="1" id="KW-1133">Transmembrane helix</keyword>
<keyword evidence="1" id="KW-0472">Membrane</keyword>
<dbReference type="Proteomes" id="UP001597451">
    <property type="component" value="Unassembled WGS sequence"/>
</dbReference>
<feature type="transmembrane region" description="Helical" evidence="1">
    <location>
        <begin position="104"/>
        <end position="125"/>
    </location>
</feature>
<sequence>MNRVLASVTAPVLIYIFLVIYGVIVYTINSLELPPIFSLAEFLTIYLISFAFCFFIGIPLSFIIDKIKGIRGINYTLAGGIIYVILMIKNNIEHSRFFIHVDSLLTYSFAGLAFFISLKIMEILFQKLSVRYSK</sequence>
<proteinExistence type="predicted"/>
<dbReference type="EMBL" id="JBHUMX010000005">
    <property type="protein sequence ID" value="MFD2627687.1"/>
    <property type="molecule type" value="Genomic_DNA"/>
</dbReference>
<evidence type="ECO:0000256" key="1">
    <source>
        <dbReference type="SAM" id="Phobius"/>
    </source>
</evidence>
<protein>
    <submittedName>
        <fullName evidence="2">Uncharacterized protein</fullName>
    </submittedName>
</protein>
<evidence type="ECO:0000313" key="3">
    <source>
        <dbReference type="Proteomes" id="UP001597451"/>
    </source>
</evidence>
<keyword evidence="1" id="KW-0812">Transmembrane</keyword>
<keyword evidence="3" id="KW-1185">Reference proteome</keyword>
<dbReference type="RefSeq" id="WP_379560346.1">
    <property type="nucleotide sequence ID" value="NZ_JBHUMX010000005.1"/>
</dbReference>
<feature type="transmembrane region" description="Helical" evidence="1">
    <location>
        <begin position="75"/>
        <end position="92"/>
    </location>
</feature>
<organism evidence="2 3">
    <name type="scientific">Oceanobacillus kapialis</name>
    <dbReference type="NCBI Taxonomy" id="481353"/>
    <lineage>
        <taxon>Bacteria</taxon>
        <taxon>Bacillati</taxon>
        <taxon>Bacillota</taxon>
        <taxon>Bacilli</taxon>
        <taxon>Bacillales</taxon>
        <taxon>Bacillaceae</taxon>
        <taxon>Oceanobacillus</taxon>
    </lineage>
</organism>
<gene>
    <name evidence="2" type="ORF">ACFSUN_02635</name>
</gene>
<reference evidence="3" key="1">
    <citation type="journal article" date="2019" name="Int. J. Syst. Evol. Microbiol.">
        <title>The Global Catalogue of Microorganisms (GCM) 10K type strain sequencing project: providing services to taxonomists for standard genome sequencing and annotation.</title>
        <authorList>
            <consortium name="The Broad Institute Genomics Platform"/>
            <consortium name="The Broad Institute Genome Sequencing Center for Infectious Disease"/>
            <person name="Wu L."/>
            <person name="Ma J."/>
        </authorList>
    </citation>
    <scope>NUCLEOTIDE SEQUENCE [LARGE SCALE GENOMIC DNA]</scope>
    <source>
        <strain evidence="3">TISTR 1858</strain>
    </source>
</reference>
<comment type="caution">
    <text evidence="2">The sequence shown here is derived from an EMBL/GenBank/DDBJ whole genome shotgun (WGS) entry which is preliminary data.</text>
</comment>
<feature type="transmembrane region" description="Helical" evidence="1">
    <location>
        <begin position="12"/>
        <end position="31"/>
    </location>
</feature>